<evidence type="ECO:0000259" key="9">
    <source>
        <dbReference type="PROSITE" id="PS50850"/>
    </source>
</evidence>
<dbReference type="InterPro" id="IPR020846">
    <property type="entry name" value="MFS_dom"/>
</dbReference>
<dbReference type="FunFam" id="1.20.1250.20:FF:000134">
    <property type="entry name" value="MFS sugar transporter protein"/>
    <property type="match status" value="1"/>
</dbReference>
<feature type="transmembrane region" description="Helical" evidence="8">
    <location>
        <begin position="327"/>
        <end position="348"/>
    </location>
</feature>
<dbReference type="PROSITE" id="PS50850">
    <property type="entry name" value="MFS"/>
    <property type="match status" value="1"/>
</dbReference>
<dbReference type="InterPro" id="IPR003663">
    <property type="entry name" value="Sugar/inositol_transpt"/>
</dbReference>
<dbReference type="SUPFAM" id="SSF103473">
    <property type="entry name" value="MFS general substrate transporter"/>
    <property type="match status" value="1"/>
</dbReference>
<name>A0A428QM69_9HYPO</name>
<accession>A0A428QM69</accession>
<feature type="transmembrane region" description="Helical" evidence="8">
    <location>
        <begin position="426"/>
        <end position="443"/>
    </location>
</feature>
<dbReference type="PROSITE" id="PS00216">
    <property type="entry name" value="SUGAR_TRANSPORT_1"/>
    <property type="match status" value="1"/>
</dbReference>
<feature type="domain" description="Major facilitator superfamily (MFS) profile" evidence="9">
    <location>
        <begin position="14"/>
        <end position="449"/>
    </location>
</feature>
<evidence type="ECO:0000256" key="4">
    <source>
        <dbReference type="ARBA" id="ARBA00022692"/>
    </source>
</evidence>
<sequence>MGLLSKSQGLMLGVMLTAIFNGCTMGFDQAMMGSVNALEQYVDYFNLSSDMIGLNVAIINVGSIVGGLFAGQFTDAKGRKWGIGLSALFTAFGVAMQASAVHQVMFCVGRFLLGVSITVNATAAPVWVMEMAHPKHKGWMGGLYMASWYLAATVASGLSIKTQYIPNTWAWRTLSLGQAVPSLLAITLLPFMPESPRWLVYHGKYDQAYQVLKDVHGDGLNSDLIDAEFKEIQDTIHFEKENTGTWTALIAPKPNARRFILVILVNIFAQIVGANTVSLFISEVLDVAGVTDTPTQLTINLGMNVWNLCCAVAGSFLADLFGRKSMLLWATVSMTLLMCLMAVLSAVFGPGSDNESGKIANVAMAFLLLGSYSIAWTPLTYTYPVEILNYSQRAKGVALGHSICFAIGFVNQYTTPIAIADIGWKYYIVNACWNVIVIGLIWWKFVETKGMTLEEVDEIFDGVVHTEGIRIGTGDRLAKTGSPDNKKAPI</sequence>
<dbReference type="PANTHER" id="PTHR48022">
    <property type="entry name" value="PLASTIDIC GLUCOSE TRANSPORTER 4"/>
    <property type="match status" value="1"/>
</dbReference>
<dbReference type="InterPro" id="IPR036259">
    <property type="entry name" value="MFS_trans_sf"/>
</dbReference>
<feature type="transmembrane region" description="Helical" evidence="8">
    <location>
        <begin position="141"/>
        <end position="160"/>
    </location>
</feature>
<dbReference type="GO" id="GO:0016020">
    <property type="term" value="C:membrane"/>
    <property type="evidence" value="ECO:0007669"/>
    <property type="project" value="UniProtKB-SubCell"/>
</dbReference>
<keyword evidence="11" id="KW-1185">Reference proteome</keyword>
<dbReference type="EMBL" id="NKCL01000498">
    <property type="protein sequence ID" value="RSL66423.1"/>
    <property type="molecule type" value="Genomic_DNA"/>
</dbReference>
<gene>
    <name evidence="10" type="ORF">CEP51_012813</name>
</gene>
<evidence type="ECO:0000256" key="3">
    <source>
        <dbReference type="ARBA" id="ARBA00022448"/>
    </source>
</evidence>
<evidence type="ECO:0000256" key="7">
    <source>
        <dbReference type="RuleBase" id="RU003346"/>
    </source>
</evidence>
<evidence type="ECO:0000256" key="2">
    <source>
        <dbReference type="ARBA" id="ARBA00010992"/>
    </source>
</evidence>
<comment type="subcellular location">
    <subcellularLocation>
        <location evidence="1">Membrane</location>
        <topology evidence="1">Multi-pass membrane protein</topology>
    </subcellularLocation>
</comment>
<protein>
    <recommendedName>
        <fullName evidence="9">Major facilitator superfamily (MFS) profile domain-containing protein</fullName>
    </recommendedName>
</protein>
<evidence type="ECO:0000256" key="8">
    <source>
        <dbReference type="SAM" id="Phobius"/>
    </source>
</evidence>
<feature type="transmembrane region" description="Helical" evidence="8">
    <location>
        <begin position="259"/>
        <end position="281"/>
    </location>
</feature>
<organism evidence="10 11">
    <name type="scientific">Fusarium floridanum</name>
    <dbReference type="NCBI Taxonomy" id="1325733"/>
    <lineage>
        <taxon>Eukaryota</taxon>
        <taxon>Fungi</taxon>
        <taxon>Dikarya</taxon>
        <taxon>Ascomycota</taxon>
        <taxon>Pezizomycotina</taxon>
        <taxon>Sordariomycetes</taxon>
        <taxon>Hypocreomycetidae</taxon>
        <taxon>Hypocreales</taxon>
        <taxon>Nectriaceae</taxon>
        <taxon>Fusarium</taxon>
        <taxon>Fusarium solani species complex</taxon>
    </lineage>
</organism>
<dbReference type="Gene3D" id="1.20.1250.20">
    <property type="entry name" value="MFS general substrate transporter like domains"/>
    <property type="match status" value="1"/>
</dbReference>
<evidence type="ECO:0000256" key="5">
    <source>
        <dbReference type="ARBA" id="ARBA00022989"/>
    </source>
</evidence>
<dbReference type="InterPro" id="IPR005829">
    <property type="entry name" value="Sugar_transporter_CS"/>
</dbReference>
<keyword evidence="3 7" id="KW-0813">Transport</keyword>
<evidence type="ECO:0000256" key="6">
    <source>
        <dbReference type="ARBA" id="ARBA00023136"/>
    </source>
</evidence>
<feature type="transmembrane region" description="Helical" evidence="8">
    <location>
        <begin position="111"/>
        <end position="129"/>
    </location>
</feature>
<dbReference type="PRINTS" id="PR00171">
    <property type="entry name" value="SUGRTRNSPORT"/>
</dbReference>
<keyword evidence="5 8" id="KW-1133">Transmembrane helix</keyword>
<dbReference type="InterPro" id="IPR050360">
    <property type="entry name" value="MFS_Sugar_Transporters"/>
</dbReference>
<evidence type="ECO:0000256" key="1">
    <source>
        <dbReference type="ARBA" id="ARBA00004141"/>
    </source>
</evidence>
<comment type="caution">
    <text evidence="10">The sequence shown here is derived from an EMBL/GenBank/DDBJ whole genome shotgun (WGS) entry which is preliminary data.</text>
</comment>
<feature type="transmembrane region" description="Helical" evidence="8">
    <location>
        <begin position="396"/>
        <end position="414"/>
    </location>
</feature>
<dbReference type="Pfam" id="PF00083">
    <property type="entry name" value="Sugar_tr"/>
    <property type="match status" value="1"/>
</dbReference>
<dbReference type="PANTHER" id="PTHR48022:SF64">
    <property type="entry name" value="MAJOR FACILITATOR SUPERFAMILY (MFS) PROFILE DOMAIN-CONTAINING PROTEIN"/>
    <property type="match status" value="1"/>
</dbReference>
<feature type="transmembrane region" description="Helical" evidence="8">
    <location>
        <begin position="12"/>
        <end position="32"/>
    </location>
</feature>
<feature type="transmembrane region" description="Helical" evidence="8">
    <location>
        <begin position="360"/>
        <end position="384"/>
    </location>
</feature>
<dbReference type="Proteomes" id="UP000287972">
    <property type="component" value="Unassembled WGS sequence"/>
</dbReference>
<feature type="transmembrane region" description="Helical" evidence="8">
    <location>
        <begin position="52"/>
        <end position="71"/>
    </location>
</feature>
<feature type="transmembrane region" description="Helical" evidence="8">
    <location>
        <begin position="301"/>
        <end position="320"/>
    </location>
</feature>
<comment type="similarity">
    <text evidence="2 7">Belongs to the major facilitator superfamily. Sugar transporter (TC 2.A.1.1) family.</text>
</comment>
<dbReference type="GO" id="GO:0005351">
    <property type="term" value="F:carbohydrate:proton symporter activity"/>
    <property type="evidence" value="ECO:0007669"/>
    <property type="project" value="TreeGrafter"/>
</dbReference>
<dbReference type="NCBIfam" id="TIGR00879">
    <property type="entry name" value="SP"/>
    <property type="match status" value="1"/>
</dbReference>
<keyword evidence="6 8" id="KW-0472">Membrane</keyword>
<keyword evidence="4 8" id="KW-0812">Transmembrane</keyword>
<dbReference type="AlphaFoldDB" id="A0A428QM69"/>
<evidence type="ECO:0000313" key="10">
    <source>
        <dbReference type="EMBL" id="RSL66423.1"/>
    </source>
</evidence>
<evidence type="ECO:0000313" key="11">
    <source>
        <dbReference type="Proteomes" id="UP000287972"/>
    </source>
</evidence>
<proteinExistence type="inferred from homology"/>
<dbReference type="InterPro" id="IPR005828">
    <property type="entry name" value="MFS_sugar_transport-like"/>
</dbReference>
<reference evidence="10 11" key="1">
    <citation type="submission" date="2017-06" db="EMBL/GenBank/DDBJ databases">
        <title>Comparative genomic analysis of Ambrosia Fusariam Clade fungi.</title>
        <authorList>
            <person name="Stajich J.E."/>
            <person name="Carrillo J."/>
            <person name="Kijimoto T."/>
            <person name="Eskalen A."/>
            <person name="O'Donnell K."/>
            <person name="Kasson M."/>
        </authorList>
    </citation>
    <scope>NUCLEOTIDE SEQUENCE [LARGE SCALE GENOMIC DNA]</scope>
    <source>
        <strain evidence="10 11">NRRL62606</strain>
    </source>
</reference>